<sequence length="57" mass="5782">MASGSNAYAAGFISGIQNGTTTCTGDPGSGTRNCSYKVIYAPIIDMFNAGYGISVIP</sequence>
<evidence type="ECO:0000313" key="1">
    <source>
        <dbReference type="EMBL" id="KJL27667.1"/>
    </source>
</evidence>
<organism evidence="1 2">
    <name type="scientific">Microbacterium oxydans</name>
    <dbReference type="NCBI Taxonomy" id="82380"/>
    <lineage>
        <taxon>Bacteria</taxon>
        <taxon>Bacillati</taxon>
        <taxon>Actinomycetota</taxon>
        <taxon>Actinomycetes</taxon>
        <taxon>Micrococcales</taxon>
        <taxon>Microbacteriaceae</taxon>
        <taxon>Microbacterium</taxon>
    </lineage>
</organism>
<accession>A0A0F0L3D6</accession>
<name>A0A0F0L3D6_9MICO</name>
<evidence type="ECO:0000313" key="2">
    <source>
        <dbReference type="Proteomes" id="UP000033640"/>
    </source>
</evidence>
<dbReference type="AlphaFoldDB" id="A0A0F0L3D6"/>
<gene>
    <name evidence="1" type="ORF">RS83_02719</name>
</gene>
<comment type="caution">
    <text evidence="1">The sequence shown here is derived from an EMBL/GenBank/DDBJ whole genome shotgun (WGS) entry which is preliminary data.</text>
</comment>
<dbReference type="EMBL" id="JYIW01000026">
    <property type="protein sequence ID" value="KJL27667.1"/>
    <property type="molecule type" value="Genomic_DNA"/>
</dbReference>
<protein>
    <submittedName>
        <fullName evidence="1">Uncharacterized protein</fullName>
    </submittedName>
</protein>
<dbReference type="PATRIC" id="fig|82380.11.peg.2756"/>
<dbReference type="Proteomes" id="UP000033640">
    <property type="component" value="Unassembled WGS sequence"/>
</dbReference>
<proteinExistence type="predicted"/>
<reference evidence="1 2" key="1">
    <citation type="submission" date="2015-02" db="EMBL/GenBank/DDBJ databases">
        <title>Draft genome sequences of ten Microbacterium spp. with emphasis on heavy metal contaminated environments.</title>
        <authorList>
            <person name="Corretto E."/>
        </authorList>
    </citation>
    <scope>NUCLEOTIDE SEQUENCE [LARGE SCALE GENOMIC DNA]</scope>
    <source>
        <strain evidence="1 2">BEL4b</strain>
    </source>
</reference>